<proteinExistence type="predicted"/>
<keyword evidence="3" id="KW-0238">DNA-binding</keyword>
<evidence type="ECO:0000313" key="4">
    <source>
        <dbReference type="Proteomes" id="UP000062043"/>
    </source>
</evidence>
<dbReference type="OrthoDB" id="91412at2157"/>
<gene>
    <name evidence="3" type="ORF">X802_06100</name>
</gene>
<reference evidence="3 4" key="1">
    <citation type="submission" date="2014-01" db="EMBL/GenBank/DDBJ databases">
        <title>Genome sequencing of Thermococcus guaymasensis.</title>
        <authorList>
            <person name="Zhang X."/>
            <person name="Alvare G."/>
            <person name="Fristensky B."/>
            <person name="Chen L."/>
            <person name="Suen T."/>
            <person name="Chen Q."/>
            <person name="Ma K."/>
        </authorList>
    </citation>
    <scope>NUCLEOTIDE SEQUENCE [LARGE SCALE GENOMIC DNA]</scope>
    <source>
        <strain evidence="3 4">DSM 11113</strain>
    </source>
</reference>
<dbReference type="KEGG" id="tgy:X802_06100"/>
<name>A0A0X1KKK7_9EURY</name>
<keyword evidence="4" id="KW-1185">Reference proteome</keyword>
<dbReference type="PATRIC" id="fig|1432656.3.peg.1184"/>
<dbReference type="InterPro" id="IPR058496">
    <property type="entry name" value="DUF8183_N"/>
</dbReference>
<organism evidence="3 4">
    <name type="scientific">Thermococcus guaymasensis DSM 11113</name>
    <dbReference type="NCBI Taxonomy" id="1432656"/>
    <lineage>
        <taxon>Archaea</taxon>
        <taxon>Methanobacteriati</taxon>
        <taxon>Methanobacteriota</taxon>
        <taxon>Thermococci</taxon>
        <taxon>Thermococcales</taxon>
        <taxon>Thermococcaceae</taxon>
        <taxon>Thermococcus</taxon>
    </lineage>
</organism>
<dbReference type="AlphaFoldDB" id="A0A0X1KKK7"/>
<dbReference type="Pfam" id="PF26556">
    <property type="entry name" value="DUF8183"/>
    <property type="match status" value="1"/>
</dbReference>
<dbReference type="GO" id="GO:0003677">
    <property type="term" value="F:DNA binding"/>
    <property type="evidence" value="ECO:0007669"/>
    <property type="project" value="UniProtKB-KW"/>
</dbReference>
<dbReference type="RefSeq" id="WP_062371825.1">
    <property type="nucleotide sequence ID" value="NZ_CP007140.1"/>
</dbReference>
<evidence type="ECO:0000313" key="3">
    <source>
        <dbReference type="EMBL" id="AJC71777.1"/>
    </source>
</evidence>
<protein>
    <submittedName>
        <fullName evidence="3">DNA-binding protein</fullName>
    </submittedName>
</protein>
<sequence>MTEAILEWLRTGRDEAEDIVDLPWEIKKVGENQYIAEHPKIPFLLNVIFANGFIRLAVPSGIETIAMRLEERLKTYHTLLVLNERMNLLKFTLSGMNDEIILRVDLDEKSLGKEEFNDALTALLVGMNVLMDSLGLTEEFQEAIFERLSMMIIERLQKGMSEAEIMDFLIKKVGMTKEEAKALLKEIKKAMSGEDERGYF</sequence>
<evidence type="ECO:0000259" key="1">
    <source>
        <dbReference type="Pfam" id="PF26555"/>
    </source>
</evidence>
<dbReference type="Pfam" id="PF26555">
    <property type="entry name" value="HTH_78"/>
    <property type="match status" value="1"/>
</dbReference>
<dbReference type="InterPro" id="IPR058836">
    <property type="entry name" value="DUF8183_C"/>
</dbReference>
<dbReference type="EMBL" id="CP007140">
    <property type="protein sequence ID" value="AJC71777.1"/>
    <property type="molecule type" value="Genomic_DNA"/>
</dbReference>
<feature type="domain" description="DUF8183" evidence="1">
    <location>
        <begin position="135"/>
        <end position="199"/>
    </location>
</feature>
<evidence type="ECO:0000259" key="2">
    <source>
        <dbReference type="Pfam" id="PF26556"/>
    </source>
</evidence>
<feature type="domain" description="DUF8183" evidence="2">
    <location>
        <begin position="5"/>
        <end position="134"/>
    </location>
</feature>
<dbReference type="GeneID" id="27135227"/>
<accession>A0A0X1KKK7</accession>
<dbReference type="Proteomes" id="UP000062043">
    <property type="component" value="Chromosome"/>
</dbReference>